<dbReference type="RefSeq" id="WP_346190059.1">
    <property type="nucleotide sequence ID" value="NZ_BAABRL010000016.1"/>
</dbReference>
<dbReference type="Pfam" id="PF10077">
    <property type="entry name" value="DUF2314"/>
    <property type="match status" value="1"/>
</dbReference>
<organism evidence="2 3">
    <name type="scientific">Rubritalea halochordaticola</name>
    <dbReference type="NCBI Taxonomy" id="714537"/>
    <lineage>
        <taxon>Bacteria</taxon>
        <taxon>Pseudomonadati</taxon>
        <taxon>Verrucomicrobiota</taxon>
        <taxon>Verrucomicrobiia</taxon>
        <taxon>Verrucomicrobiales</taxon>
        <taxon>Rubritaleaceae</taxon>
        <taxon>Rubritalea</taxon>
    </lineage>
</organism>
<evidence type="ECO:0000313" key="2">
    <source>
        <dbReference type="EMBL" id="GAA5497568.1"/>
    </source>
</evidence>
<accession>A0ABP9V4G9</accession>
<proteinExistence type="predicted"/>
<comment type="caution">
    <text evidence="2">The sequence shown here is derived from an EMBL/GenBank/DDBJ whole genome shotgun (WGS) entry which is preliminary data.</text>
</comment>
<evidence type="ECO:0000259" key="1">
    <source>
        <dbReference type="Pfam" id="PF10077"/>
    </source>
</evidence>
<dbReference type="InterPro" id="IPR018756">
    <property type="entry name" value="DUF2314"/>
</dbReference>
<dbReference type="EMBL" id="BAABRL010000016">
    <property type="protein sequence ID" value="GAA5497568.1"/>
    <property type="molecule type" value="Genomic_DNA"/>
</dbReference>
<name>A0ABP9V4G9_9BACT</name>
<protein>
    <recommendedName>
        <fullName evidence="1">DUF2314 domain-containing protein</fullName>
    </recommendedName>
</protein>
<dbReference type="Proteomes" id="UP001424741">
    <property type="component" value="Unassembled WGS sequence"/>
</dbReference>
<sequence>MSDETEEDIQVMAISRNDPEFTKATKEALKRIGFFIDTHKEHSDNLGVYFAIKYGVTEEDGSRTFLWYTFEKLEKGLLHAYHYSIPESLKAHEKIQIKPEDISDWMINDHGHLHGGWSVRIQRSRLPESEQAEFDEGAGIKNYLPTDF</sequence>
<keyword evidence="3" id="KW-1185">Reference proteome</keyword>
<evidence type="ECO:0000313" key="3">
    <source>
        <dbReference type="Proteomes" id="UP001424741"/>
    </source>
</evidence>
<gene>
    <name evidence="2" type="ORF">Rhal01_03764</name>
</gene>
<feature type="domain" description="DUF2314" evidence="1">
    <location>
        <begin position="20"/>
        <end position="140"/>
    </location>
</feature>
<reference evidence="2 3" key="1">
    <citation type="submission" date="2024-02" db="EMBL/GenBank/DDBJ databases">
        <title>Rubritalea halochordaticola NBRC 107102.</title>
        <authorList>
            <person name="Ichikawa N."/>
            <person name="Katano-Makiyama Y."/>
            <person name="Hidaka K."/>
        </authorList>
    </citation>
    <scope>NUCLEOTIDE SEQUENCE [LARGE SCALE GENOMIC DNA]</scope>
    <source>
        <strain evidence="2 3">NBRC 107102</strain>
    </source>
</reference>